<dbReference type="SMART" id="SM00530">
    <property type="entry name" value="HTH_XRE"/>
    <property type="match status" value="1"/>
</dbReference>
<dbReference type="Gene3D" id="1.10.260.40">
    <property type="entry name" value="lambda repressor-like DNA-binding domains"/>
    <property type="match status" value="1"/>
</dbReference>
<dbReference type="EMBL" id="QCXX01000007">
    <property type="protein sequence ID" value="PUV22183.1"/>
    <property type="molecule type" value="Genomic_DNA"/>
</dbReference>
<dbReference type="InterPro" id="IPR001387">
    <property type="entry name" value="Cro/C1-type_HTH"/>
</dbReference>
<protein>
    <submittedName>
        <fullName evidence="2">XRE family transcriptional regulator</fullName>
    </submittedName>
</protein>
<dbReference type="Pfam" id="PF01381">
    <property type="entry name" value="HTH_3"/>
    <property type="match status" value="1"/>
</dbReference>
<dbReference type="OrthoDB" id="1122522at2"/>
<dbReference type="PROSITE" id="PS50943">
    <property type="entry name" value="HTH_CROC1"/>
    <property type="match status" value="1"/>
</dbReference>
<accession>A0A363NN58</accession>
<evidence type="ECO:0000313" key="3">
    <source>
        <dbReference type="Proteomes" id="UP000250831"/>
    </source>
</evidence>
<evidence type="ECO:0000259" key="1">
    <source>
        <dbReference type="PROSITE" id="PS50943"/>
    </source>
</evidence>
<dbReference type="AlphaFoldDB" id="A0A363NN58"/>
<dbReference type="GO" id="GO:0003677">
    <property type="term" value="F:DNA binding"/>
    <property type="evidence" value="ECO:0007669"/>
    <property type="project" value="InterPro"/>
</dbReference>
<dbReference type="Proteomes" id="UP000250831">
    <property type="component" value="Unassembled WGS sequence"/>
</dbReference>
<gene>
    <name evidence="2" type="ORF">DCO56_21675</name>
</gene>
<dbReference type="InterPro" id="IPR010982">
    <property type="entry name" value="Lambda_DNA-bd_dom_sf"/>
</dbReference>
<feature type="domain" description="HTH cro/C1-type" evidence="1">
    <location>
        <begin position="10"/>
        <end position="64"/>
    </location>
</feature>
<dbReference type="RefSeq" id="WP_108635850.1">
    <property type="nucleotide sequence ID" value="NZ_QCXX01000007.1"/>
</dbReference>
<reference evidence="2 3" key="1">
    <citation type="submission" date="2018-04" db="EMBL/GenBank/DDBJ databases">
        <title>Sphingobacterium sp. M46 Genome.</title>
        <authorList>
            <person name="Cheng J."/>
            <person name="Li Y."/>
        </authorList>
    </citation>
    <scope>NUCLEOTIDE SEQUENCE [LARGE SCALE GENOMIC DNA]</scope>
    <source>
        <strain evidence="2 3">M46</strain>
    </source>
</reference>
<dbReference type="SUPFAM" id="SSF47413">
    <property type="entry name" value="lambda repressor-like DNA-binding domains"/>
    <property type="match status" value="1"/>
</dbReference>
<name>A0A363NN58_9SPHI</name>
<keyword evidence="3" id="KW-1185">Reference proteome</keyword>
<sequence length="107" mass="12359">MAKEEIGTIIRQKRESLKISQEAVAFILNMSQAAYSKIERNETKLKVEQVYKIADYFGITIYELLPPALASDITGENIFGLLFNYIMIAWKKTKKQFKKKNTDIHEA</sequence>
<organism evidence="2 3">
    <name type="scientific">Sphingobacterium athyrii</name>
    <dbReference type="NCBI Taxonomy" id="2152717"/>
    <lineage>
        <taxon>Bacteria</taxon>
        <taxon>Pseudomonadati</taxon>
        <taxon>Bacteroidota</taxon>
        <taxon>Sphingobacteriia</taxon>
        <taxon>Sphingobacteriales</taxon>
        <taxon>Sphingobacteriaceae</taxon>
        <taxon>Sphingobacterium</taxon>
    </lineage>
</organism>
<dbReference type="CDD" id="cd00093">
    <property type="entry name" value="HTH_XRE"/>
    <property type="match status" value="1"/>
</dbReference>
<proteinExistence type="predicted"/>
<evidence type="ECO:0000313" key="2">
    <source>
        <dbReference type="EMBL" id="PUV22183.1"/>
    </source>
</evidence>
<comment type="caution">
    <text evidence="2">The sequence shown here is derived from an EMBL/GenBank/DDBJ whole genome shotgun (WGS) entry which is preliminary data.</text>
</comment>